<organism evidence="1 2">
    <name type="scientific">Longimycelium tulufanense</name>
    <dbReference type="NCBI Taxonomy" id="907463"/>
    <lineage>
        <taxon>Bacteria</taxon>
        <taxon>Bacillati</taxon>
        <taxon>Actinomycetota</taxon>
        <taxon>Actinomycetes</taxon>
        <taxon>Pseudonocardiales</taxon>
        <taxon>Pseudonocardiaceae</taxon>
        <taxon>Longimycelium</taxon>
    </lineage>
</organism>
<dbReference type="Proteomes" id="UP000637578">
    <property type="component" value="Unassembled WGS sequence"/>
</dbReference>
<proteinExistence type="predicted"/>
<dbReference type="EMBL" id="BMMK01000018">
    <property type="protein sequence ID" value="GGM64181.1"/>
    <property type="molecule type" value="Genomic_DNA"/>
</dbReference>
<evidence type="ECO:0000313" key="1">
    <source>
        <dbReference type="EMBL" id="GGM64181.1"/>
    </source>
</evidence>
<comment type="caution">
    <text evidence="1">The sequence shown here is derived from an EMBL/GenBank/DDBJ whole genome shotgun (WGS) entry which is preliminary data.</text>
</comment>
<dbReference type="RefSeq" id="WP_189059604.1">
    <property type="nucleotide sequence ID" value="NZ_BMMK01000018.1"/>
</dbReference>
<reference evidence="1" key="1">
    <citation type="journal article" date="2014" name="Int. J. Syst. Evol. Microbiol.">
        <title>Complete genome sequence of Corynebacterium casei LMG S-19264T (=DSM 44701T), isolated from a smear-ripened cheese.</title>
        <authorList>
            <consortium name="US DOE Joint Genome Institute (JGI-PGF)"/>
            <person name="Walter F."/>
            <person name="Albersmeier A."/>
            <person name="Kalinowski J."/>
            <person name="Ruckert C."/>
        </authorList>
    </citation>
    <scope>NUCLEOTIDE SEQUENCE</scope>
    <source>
        <strain evidence="1">CGMCC 4.5737</strain>
    </source>
</reference>
<evidence type="ECO:0000313" key="2">
    <source>
        <dbReference type="Proteomes" id="UP000637578"/>
    </source>
</evidence>
<dbReference type="AlphaFoldDB" id="A0A8J3CEQ8"/>
<name>A0A8J3CEQ8_9PSEU</name>
<accession>A0A8J3CEQ8</accession>
<reference evidence="1" key="2">
    <citation type="submission" date="2020-09" db="EMBL/GenBank/DDBJ databases">
        <authorList>
            <person name="Sun Q."/>
            <person name="Zhou Y."/>
        </authorList>
    </citation>
    <scope>NUCLEOTIDE SEQUENCE</scope>
    <source>
        <strain evidence="1">CGMCC 4.5737</strain>
    </source>
</reference>
<gene>
    <name evidence="1" type="ORF">GCM10012275_38410</name>
</gene>
<sequence>MIRCVLGCRDPEDPDGLPYPAENGYLTCRPCGLRVRDLLRRIVDDYALLDQDEQLIPERSGATSGRRTGPGPSVPIQLTVVAMTDIRSAQDGCGAYSVPAVLDSWIRAAAEESGNAAPQPPTVAGDVRWLLGLLSWLRQQPWIDEMYRELRELQHALDDQLRPRPGSVPIGSCPAPSPDQDGSVCGAPLRVRPDAERIRCRVCGASWERAHWDELGAALGNPGDTTAAYDELSVQLGVPVGTLRRWAAEDGWTRHGDKSRPAWSRREALASYRHRRNDMPA</sequence>
<protein>
    <submittedName>
        <fullName evidence="1">Uncharacterized protein</fullName>
    </submittedName>
</protein>
<keyword evidence="2" id="KW-1185">Reference proteome</keyword>